<proteinExistence type="predicted"/>
<organism evidence="7 8">
    <name type="scientific">Sphaerotilus mobilis</name>
    <dbReference type="NCBI Taxonomy" id="47994"/>
    <lineage>
        <taxon>Bacteria</taxon>
        <taxon>Pseudomonadati</taxon>
        <taxon>Pseudomonadota</taxon>
        <taxon>Betaproteobacteria</taxon>
        <taxon>Burkholderiales</taxon>
        <taxon>Sphaerotilaceae</taxon>
        <taxon>Sphaerotilus</taxon>
    </lineage>
</organism>
<keyword evidence="5" id="KW-0732">Signal</keyword>
<dbReference type="SUPFAM" id="SSF46626">
    <property type="entry name" value="Cytochrome c"/>
    <property type="match status" value="1"/>
</dbReference>
<evidence type="ECO:0000313" key="8">
    <source>
        <dbReference type="Proteomes" id="UP000293433"/>
    </source>
</evidence>
<accession>A0A4Q7LFM4</accession>
<dbReference type="Proteomes" id="UP000293433">
    <property type="component" value="Unassembled WGS sequence"/>
</dbReference>
<keyword evidence="1 4" id="KW-0349">Heme</keyword>
<evidence type="ECO:0000256" key="5">
    <source>
        <dbReference type="SAM" id="SignalP"/>
    </source>
</evidence>
<sequence length="151" mass="15193">MTMARCASARAAVLAGLMALAGAAAAADGAALYATHCAACHQADGSGTLGLAPAIKGPHWATLAARRDYLPTVLLKGMAGMIKVNGQTVVGSMPAFAALDDATLAAIANHLATLQGDAARLPYEAAEFAPLRAAAGDPARTRQLRRSVLGD</sequence>
<keyword evidence="2 4" id="KW-0479">Metal-binding</keyword>
<feature type="domain" description="Cytochrome c" evidence="6">
    <location>
        <begin position="24"/>
        <end position="115"/>
    </location>
</feature>
<dbReference type="GO" id="GO:0009055">
    <property type="term" value="F:electron transfer activity"/>
    <property type="evidence" value="ECO:0007669"/>
    <property type="project" value="InterPro"/>
</dbReference>
<dbReference type="PANTHER" id="PTHR35008:SF8">
    <property type="entry name" value="ALCOHOL DEHYDROGENASE CYTOCHROME C SUBUNIT"/>
    <property type="match status" value="1"/>
</dbReference>
<evidence type="ECO:0000256" key="1">
    <source>
        <dbReference type="ARBA" id="ARBA00022617"/>
    </source>
</evidence>
<gene>
    <name evidence="7" type="ORF">EV685_2943</name>
</gene>
<keyword evidence="3 4" id="KW-0408">Iron</keyword>
<evidence type="ECO:0000256" key="3">
    <source>
        <dbReference type="ARBA" id="ARBA00023004"/>
    </source>
</evidence>
<dbReference type="RefSeq" id="WP_130482761.1">
    <property type="nucleotide sequence ID" value="NZ_SGWV01000010.1"/>
</dbReference>
<dbReference type="PROSITE" id="PS51007">
    <property type="entry name" value="CYTC"/>
    <property type="match status" value="1"/>
</dbReference>
<dbReference type="InterPro" id="IPR009056">
    <property type="entry name" value="Cyt_c-like_dom"/>
</dbReference>
<protein>
    <submittedName>
        <fullName evidence="7">Cytochrome c553</fullName>
    </submittedName>
</protein>
<dbReference type="Gene3D" id="1.10.760.10">
    <property type="entry name" value="Cytochrome c-like domain"/>
    <property type="match status" value="1"/>
</dbReference>
<dbReference type="PANTHER" id="PTHR35008">
    <property type="entry name" value="BLL4482 PROTEIN-RELATED"/>
    <property type="match status" value="1"/>
</dbReference>
<reference evidence="7 8" key="1">
    <citation type="submission" date="2019-02" db="EMBL/GenBank/DDBJ databases">
        <title>Genomic Encyclopedia of Type Strains, Phase IV (KMG-IV): sequencing the most valuable type-strain genomes for metagenomic binning, comparative biology and taxonomic classification.</title>
        <authorList>
            <person name="Goeker M."/>
        </authorList>
    </citation>
    <scope>NUCLEOTIDE SEQUENCE [LARGE SCALE GENOMIC DNA]</scope>
    <source>
        <strain evidence="7 8">DSM 10617</strain>
    </source>
</reference>
<dbReference type="GO" id="GO:0020037">
    <property type="term" value="F:heme binding"/>
    <property type="evidence" value="ECO:0007669"/>
    <property type="project" value="InterPro"/>
</dbReference>
<dbReference type="AlphaFoldDB" id="A0A4Q7LFM4"/>
<feature type="chain" id="PRO_5020737156" evidence="5">
    <location>
        <begin position="27"/>
        <end position="151"/>
    </location>
</feature>
<dbReference type="EMBL" id="SGWV01000010">
    <property type="protein sequence ID" value="RZS53315.1"/>
    <property type="molecule type" value="Genomic_DNA"/>
</dbReference>
<evidence type="ECO:0000256" key="2">
    <source>
        <dbReference type="ARBA" id="ARBA00022723"/>
    </source>
</evidence>
<dbReference type="OrthoDB" id="9757546at2"/>
<dbReference type="InterPro" id="IPR036909">
    <property type="entry name" value="Cyt_c-like_dom_sf"/>
</dbReference>
<name>A0A4Q7LFM4_9BURK</name>
<evidence type="ECO:0000256" key="4">
    <source>
        <dbReference type="PROSITE-ProRule" id="PRU00433"/>
    </source>
</evidence>
<evidence type="ECO:0000259" key="6">
    <source>
        <dbReference type="PROSITE" id="PS51007"/>
    </source>
</evidence>
<comment type="caution">
    <text evidence="7">The sequence shown here is derived from an EMBL/GenBank/DDBJ whole genome shotgun (WGS) entry which is preliminary data.</text>
</comment>
<dbReference type="GO" id="GO:0046872">
    <property type="term" value="F:metal ion binding"/>
    <property type="evidence" value="ECO:0007669"/>
    <property type="project" value="UniProtKB-KW"/>
</dbReference>
<feature type="signal peptide" evidence="5">
    <location>
        <begin position="1"/>
        <end position="26"/>
    </location>
</feature>
<evidence type="ECO:0000313" key="7">
    <source>
        <dbReference type="EMBL" id="RZS53315.1"/>
    </source>
</evidence>
<keyword evidence="8" id="KW-1185">Reference proteome</keyword>
<dbReference type="InterPro" id="IPR051459">
    <property type="entry name" value="Cytochrome_c-type_DH"/>
</dbReference>
<dbReference type="Pfam" id="PF00034">
    <property type="entry name" value="Cytochrom_C"/>
    <property type="match status" value="1"/>
</dbReference>